<proteinExistence type="predicted"/>
<accession>A0A699XSI3</accession>
<feature type="region of interest" description="Disordered" evidence="1">
    <location>
        <begin position="1"/>
        <end position="30"/>
    </location>
</feature>
<organism evidence="2">
    <name type="scientific">Tanacetum cinerariifolium</name>
    <name type="common">Dalmatian daisy</name>
    <name type="synonym">Chrysanthemum cinerariifolium</name>
    <dbReference type="NCBI Taxonomy" id="118510"/>
    <lineage>
        <taxon>Eukaryota</taxon>
        <taxon>Viridiplantae</taxon>
        <taxon>Streptophyta</taxon>
        <taxon>Embryophyta</taxon>
        <taxon>Tracheophyta</taxon>
        <taxon>Spermatophyta</taxon>
        <taxon>Magnoliopsida</taxon>
        <taxon>eudicotyledons</taxon>
        <taxon>Gunneridae</taxon>
        <taxon>Pentapetalae</taxon>
        <taxon>asterids</taxon>
        <taxon>campanulids</taxon>
        <taxon>Asterales</taxon>
        <taxon>Asteraceae</taxon>
        <taxon>Asteroideae</taxon>
        <taxon>Anthemideae</taxon>
        <taxon>Anthemidinae</taxon>
        <taxon>Tanacetum</taxon>
    </lineage>
</organism>
<comment type="caution">
    <text evidence="2">The sequence shown here is derived from an EMBL/GenBank/DDBJ whole genome shotgun (WGS) entry which is preliminary data.</text>
</comment>
<gene>
    <name evidence="2" type="ORF">Tci_934616</name>
</gene>
<feature type="non-terminal residue" evidence="2">
    <location>
        <position position="53"/>
    </location>
</feature>
<reference evidence="2" key="1">
    <citation type="journal article" date="2019" name="Sci. Rep.">
        <title>Draft genome of Tanacetum cinerariifolium, the natural source of mosquito coil.</title>
        <authorList>
            <person name="Yamashiro T."/>
            <person name="Shiraishi A."/>
            <person name="Satake H."/>
            <person name="Nakayama K."/>
        </authorList>
    </citation>
    <scope>NUCLEOTIDE SEQUENCE</scope>
</reference>
<name>A0A699XSI3_TANCI</name>
<protein>
    <submittedName>
        <fullName evidence="2">Uncharacterized protein</fullName>
    </submittedName>
</protein>
<evidence type="ECO:0000256" key="1">
    <source>
        <dbReference type="SAM" id="MobiDB-lite"/>
    </source>
</evidence>
<feature type="compositionally biased region" description="Acidic residues" evidence="1">
    <location>
        <begin position="1"/>
        <end position="22"/>
    </location>
</feature>
<dbReference type="EMBL" id="BKCJ011936936">
    <property type="protein sequence ID" value="GFD62647.1"/>
    <property type="molecule type" value="Genomic_DNA"/>
</dbReference>
<dbReference type="AlphaFoldDB" id="A0A699XSI3"/>
<evidence type="ECO:0000313" key="2">
    <source>
        <dbReference type="EMBL" id="GFD62647.1"/>
    </source>
</evidence>
<sequence length="53" mass="6441">MNGWVDDDDDDDVEEEEVEENDGSAYARNHPRPVCHVHERIHSRYEQQGWWTW</sequence>